<feature type="region of interest" description="Disordered" evidence="1">
    <location>
        <begin position="155"/>
        <end position="199"/>
    </location>
</feature>
<accession>A0AAE0NN78</accession>
<evidence type="ECO:0000256" key="1">
    <source>
        <dbReference type="SAM" id="MobiDB-lite"/>
    </source>
</evidence>
<dbReference type="EMBL" id="JAULSN010000001">
    <property type="protein sequence ID" value="KAK3384611.1"/>
    <property type="molecule type" value="Genomic_DNA"/>
</dbReference>
<comment type="caution">
    <text evidence="2">The sequence shown here is derived from an EMBL/GenBank/DDBJ whole genome shotgun (WGS) entry which is preliminary data.</text>
</comment>
<evidence type="ECO:0000313" key="2">
    <source>
        <dbReference type="EMBL" id="KAK3384611.1"/>
    </source>
</evidence>
<keyword evidence="3" id="KW-1185">Reference proteome</keyword>
<dbReference type="AlphaFoldDB" id="A0AAE0NN78"/>
<name>A0AAE0NN78_9PEZI</name>
<reference evidence="2" key="1">
    <citation type="journal article" date="2023" name="Mol. Phylogenet. Evol.">
        <title>Genome-scale phylogeny and comparative genomics of the fungal order Sordariales.</title>
        <authorList>
            <person name="Hensen N."/>
            <person name="Bonometti L."/>
            <person name="Westerberg I."/>
            <person name="Brannstrom I.O."/>
            <person name="Guillou S."/>
            <person name="Cros-Aarteil S."/>
            <person name="Calhoun S."/>
            <person name="Haridas S."/>
            <person name="Kuo A."/>
            <person name="Mondo S."/>
            <person name="Pangilinan J."/>
            <person name="Riley R."/>
            <person name="LaButti K."/>
            <person name="Andreopoulos B."/>
            <person name="Lipzen A."/>
            <person name="Chen C."/>
            <person name="Yan M."/>
            <person name="Daum C."/>
            <person name="Ng V."/>
            <person name="Clum A."/>
            <person name="Steindorff A."/>
            <person name="Ohm R.A."/>
            <person name="Martin F."/>
            <person name="Silar P."/>
            <person name="Natvig D.O."/>
            <person name="Lalanne C."/>
            <person name="Gautier V."/>
            <person name="Ament-Velasquez S.L."/>
            <person name="Kruys A."/>
            <person name="Hutchinson M.I."/>
            <person name="Powell A.J."/>
            <person name="Barry K."/>
            <person name="Miller A.N."/>
            <person name="Grigoriev I.V."/>
            <person name="Debuchy R."/>
            <person name="Gladieux P."/>
            <person name="Hiltunen Thoren M."/>
            <person name="Johannesson H."/>
        </authorList>
    </citation>
    <scope>NUCLEOTIDE SEQUENCE</scope>
    <source>
        <strain evidence="2">CBS 958.72</strain>
    </source>
</reference>
<evidence type="ECO:0000313" key="3">
    <source>
        <dbReference type="Proteomes" id="UP001287356"/>
    </source>
</evidence>
<protein>
    <submittedName>
        <fullName evidence="2">Uncharacterized protein</fullName>
    </submittedName>
</protein>
<organism evidence="2 3">
    <name type="scientific">Lasiosphaeria ovina</name>
    <dbReference type="NCBI Taxonomy" id="92902"/>
    <lineage>
        <taxon>Eukaryota</taxon>
        <taxon>Fungi</taxon>
        <taxon>Dikarya</taxon>
        <taxon>Ascomycota</taxon>
        <taxon>Pezizomycotina</taxon>
        <taxon>Sordariomycetes</taxon>
        <taxon>Sordariomycetidae</taxon>
        <taxon>Sordariales</taxon>
        <taxon>Lasiosphaeriaceae</taxon>
        <taxon>Lasiosphaeria</taxon>
    </lineage>
</organism>
<dbReference type="Proteomes" id="UP001287356">
    <property type="component" value="Unassembled WGS sequence"/>
</dbReference>
<sequence>MTKYSEKAKFSGDAGNQRGCFTASHLDPDSIKPLVLASMKPHFGSGGAGKVSVNGESSITAGAKDGSLAYVKHTITGLTISGGVGINITKYDSHPKAINGFDQFLSQNQQESPQINMVRPEGGIILGQMALMNDHKVVWVWEDLVVEIVASKNSTAATRDNKTASQIPPPGSQSSTGPPAKAALSSGITHPSSEHDKAPKTVECVVMPLALKLREHLEREKVTAAPKVAVAFTTTGLEAVTGKPSTFHVHNGEEFHVTIDTPEWFKKSDMEVLFDNTKAFVLLGQTAPLIRFESAWNEDDKISRKTNLDISVLGYHLGIGKARITVEILKE</sequence>
<reference evidence="2" key="2">
    <citation type="submission" date="2023-06" db="EMBL/GenBank/DDBJ databases">
        <authorList>
            <consortium name="Lawrence Berkeley National Laboratory"/>
            <person name="Haridas S."/>
            <person name="Hensen N."/>
            <person name="Bonometti L."/>
            <person name="Westerberg I."/>
            <person name="Brannstrom I.O."/>
            <person name="Guillou S."/>
            <person name="Cros-Aarteil S."/>
            <person name="Calhoun S."/>
            <person name="Kuo A."/>
            <person name="Mondo S."/>
            <person name="Pangilinan J."/>
            <person name="Riley R."/>
            <person name="Labutti K."/>
            <person name="Andreopoulos B."/>
            <person name="Lipzen A."/>
            <person name="Chen C."/>
            <person name="Yanf M."/>
            <person name="Daum C."/>
            <person name="Ng V."/>
            <person name="Clum A."/>
            <person name="Steindorff A."/>
            <person name="Ohm R."/>
            <person name="Martin F."/>
            <person name="Silar P."/>
            <person name="Natvig D."/>
            <person name="Lalanne C."/>
            <person name="Gautier V."/>
            <person name="Ament-Velasquez S.L."/>
            <person name="Kruys A."/>
            <person name="Hutchinson M.I."/>
            <person name="Powell A.J."/>
            <person name="Barry K."/>
            <person name="Miller A.N."/>
            <person name="Grigoriev I.V."/>
            <person name="Debuchy R."/>
            <person name="Gladieux P."/>
            <person name="Thoren M.H."/>
            <person name="Johannesson H."/>
        </authorList>
    </citation>
    <scope>NUCLEOTIDE SEQUENCE</scope>
    <source>
        <strain evidence="2">CBS 958.72</strain>
    </source>
</reference>
<gene>
    <name evidence="2" type="ORF">B0T24DRAFT_689838</name>
</gene>
<proteinExistence type="predicted"/>